<reference evidence="1" key="2">
    <citation type="submission" date="2021-01" db="UniProtKB">
        <authorList>
            <consortium name="EnsemblPlants"/>
        </authorList>
    </citation>
    <scope>IDENTIFICATION</scope>
</reference>
<dbReference type="AlphaFoldDB" id="A0A7N2KSG7"/>
<reference evidence="2" key="1">
    <citation type="journal article" date="2016" name="G3 (Bethesda)">
        <title>First Draft Assembly and Annotation of the Genome of a California Endemic Oak Quercus lobata Nee (Fagaceae).</title>
        <authorList>
            <person name="Sork V.L."/>
            <person name="Fitz-Gibbon S.T."/>
            <person name="Puiu D."/>
            <person name="Crepeau M."/>
            <person name="Gugger P.F."/>
            <person name="Sherman R."/>
            <person name="Stevens K."/>
            <person name="Langley C.H."/>
            <person name="Pellegrini M."/>
            <person name="Salzberg S.L."/>
        </authorList>
    </citation>
    <scope>NUCLEOTIDE SEQUENCE [LARGE SCALE GENOMIC DNA]</scope>
    <source>
        <strain evidence="2">cv. SW786</strain>
    </source>
</reference>
<dbReference type="Proteomes" id="UP000594261">
    <property type="component" value="Chromosome 2"/>
</dbReference>
<dbReference type="InParanoid" id="A0A7N2KSG7"/>
<name>A0A7N2KSG7_QUELO</name>
<proteinExistence type="predicted"/>
<evidence type="ECO:0000313" key="1">
    <source>
        <dbReference type="EnsemblPlants" id="QL02p010094:mrna"/>
    </source>
</evidence>
<keyword evidence="2" id="KW-1185">Reference proteome</keyword>
<dbReference type="EnsemblPlants" id="QL02p010094:mrna">
    <property type="protein sequence ID" value="QL02p010094:mrna"/>
    <property type="gene ID" value="QL02p010094"/>
</dbReference>
<sequence length="84" mass="8895">MATDASALKHGAVGNENNGHGACCNTGGPGYATPLEAMPGPREALIYVTCVYTVFCSEIEVSEIQLNSLTKSYDLYNSIACRSF</sequence>
<protein>
    <submittedName>
        <fullName evidence="1">Uncharacterized protein</fullName>
    </submittedName>
</protein>
<organism evidence="1 2">
    <name type="scientific">Quercus lobata</name>
    <name type="common">Valley oak</name>
    <dbReference type="NCBI Taxonomy" id="97700"/>
    <lineage>
        <taxon>Eukaryota</taxon>
        <taxon>Viridiplantae</taxon>
        <taxon>Streptophyta</taxon>
        <taxon>Embryophyta</taxon>
        <taxon>Tracheophyta</taxon>
        <taxon>Spermatophyta</taxon>
        <taxon>Magnoliopsida</taxon>
        <taxon>eudicotyledons</taxon>
        <taxon>Gunneridae</taxon>
        <taxon>Pentapetalae</taxon>
        <taxon>rosids</taxon>
        <taxon>fabids</taxon>
        <taxon>Fagales</taxon>
        <taxon>Fagaceae</taxon>
        <taxon>Quercus</taxon>
    </lineage>
</organism>
<accession>A0A7N2KSG7</accession>
<dbReference type="Gramene" id="QL02p010094:mrna">
    <property type="protein sequence ID" value="QL02p010094:mrna"/>
    <property type="gene ID" value="QL02p010094"/>
</dbReference>
<evidence type="ECO:0000313" key="2">
    <source>
        <dbReference type="Proteomes" id="UP000594261"/>
    </source>
</evidence>